<keyword evidence="4 6" id="KW-1133">Transmembrane helix</keyword>
<dbReference type="Pfam" id="PF01679">
    <property type="entry name" value="Pmp3"/>
    <property type="match status" value="1"/>
</dbReference>
<evidence type="ECO:0000256" key="3">
    <source>
        <dbReference type="ARBA" id="ARBA00022692"/>
    </source>
</evidence>
<name>A0AAD6ZS49_9AGAR</name>
<feature type="transmembrane region" description="Helical" evidence="6">
    <location>
        <begin position="7"/>
        <end position="24"/>
    </location>
</feature>
<proteinExistence type="inferred from homology"/>
<dbReference type="InterPro" id="IPR000612">
    <property type="entry name" value="PMP3"/>
</dbReference>
<keyword evidence="8" id="KW-1185">Reference proteome</keyword>
<evidence type="ECO:0000256" key="5">
    <source>
        <dbReference type="ARBA" id="ARBA00023136"/>
    </source>
</evidence>
<reference evidence="7" key="1">
    <citation type="submission" date="2023-03" db="EMBL/GenBank/DDBJ databases">
        <title>Massive genome expansion in bonnet fungi (Mycena s.s.) driven by repeated elements and novel gene families across ecological guilds.</title>
        <authorList>
            <consortium name="Lawrence Berkeley National Laboratory"/>
            <person name="Harder C.B."/>
            <person name="Miyauchi S."/>
            <person name="Viragh M."/>
            <person name="Kuo A."/>
            <person name="Thoen E."/>
            <person name="Andreopoulos B."/>
            <person name="Lu D."/>
            <person name="Skrede I."/>
            <person name="Drula E."/>
            <person name="Henrissat B."/>
            <person name="Morin E."/>
            <person name="Kohler A."/>
            <person name="Barry K."/>
            <person name="LaButti K."/>
            <person name="Morin E."/>
            <person name="Salamov A."/>
            <person name="Lipzen A."/>
            <person name="Mereny Z."/>
            <person name="Hegedus B."/>
            <person name="Baldrian P."/>
            <person name="Stursova M."/>
            <person name="Weitz H."/>
            <person name="Taylor A."/>
            <person name="Grigoriev I.V."/>
            <person name="Nagy L.G."/>
            <person name="Martin F."/>
            <person name="Kauserud H."/>
        </authorList>
    </citation>
    <scope>NUCLEOTIDE SEQUENCE</scope>
    <source>
        <strain evidence="7">CBHHK002</strain>
    </source>
</reference>
<accession>A0AAD6ZS49</accession>
<comment type="subcellular location">
    <subcellularLocation>
        <location evidence="1">Membrane</location>
    </subcellularLocation>
</comment>
<evidence type="ECO:0000256" key="4">
    <source>
        <dbReference type="ARBA" id="ARBA00022989"/>
    </source>
</evidence>
<dbReference type="PROSITE" id="PS51257">
    <property type="entry name" value="PROKAR_LIPOPROTEIN"/>
    <property type="match status" value="1"/>
</dbReference>
<dbReference type="AlphaFoldDB" id="A0AAD6ZS49"/>
<evidence type="ECO:0008006" key="9">
    <source>
        <dbReference type="Google" id="ProtNLM"/>
    </source>
</evidence>
<keyword evidence="5 6" id="KW-0472">Membrane</keyword>
<protein>
    <recommendedName>
        <fullName evidence="9">Plasma membrane proteolipid 3</fullName>
    </recommendedName>
</protein>
<evidence type="ECO:0000256" key="6">
    <source>
        <dbReference type="SAM" id="Phobius"/>
    </source>
</evidence>
<comment type="similarity">
    <text evidence="2">Belongs to the UPF0057 (PMP3) family.</text>
</comment>
<organism evidence="7 8">
    <name type="scientific">Mycena albidolilacea</name>
    <dbReference type="NCBI Taxonomy" id="1033008"/>
    <lineage>
        <taxon>Eukaryota</taxon>
        <taxon>Fungi</taxon>
        <taxon>Dikarya</taxon>
        <taxon>Basidiomycota</taxon>
        <taxon>Agaricomycotina</taxon>
        <taxon>Agaricomycetes</taxon>
        <taxon>Agaricomycetidae</taxon>
        <taxon>Agaricales</taxon>
        <taxon>Marasmiineae</taxon>
        <taxon>Mycenaceae</taxon>
        <taxon>Mycena</taxon>
    </lineage>
</organism>
<evidence type="ECO:0000313" key="8">
    <source>
        <dbReference type="Proteomes" id="UP001218218"/>
    </source>
</evidence>
<dbReference type="PANTHER" id="PTHR21659:SF40">
    <property type="entry name" value="PHOSPHATIDYLSERINE DECARBOXYLASE"/>
    <property type="match status" value="1"/>
</dbReference>
<feature type="transmembrane region" description="Helical" evidence="6">
    <location>
        <begin position="30"/>
        <end position="53"/>
    </location>
</feature>
<dbReference type="Proteomes" id="UP001218218">
    <property type="component" value="Unassembled WGS sequence"/>
</dbReference>
<dbReference type="EMBL" id="JARIHO010000031">
    <property type="protein sequence ID" value="KAJ7336408.1"/>
    <property type="molecule type" value="Genomic_DNA"/>
</dbReference>
<dbReference type="GO" id="GO:0016020">
    <property type="term" value="C:membrane"/>
    <property type="evidence" value="ECO:0007669"/>
    <property type="project" value="UniProtKB-SubCell"/>
</dbReference>
<dbReference type="PANTHER" id="PTHR21659">
    <property type="entry name" value="HYDROPHOBIC PROTEIN RCI2 LOW TEMPERATURE AND SALT RESPONSIVE PROTEIN LTI6 -RELATED"/>
    <property type="match status" value="1"/>
</dbReference>
<evidence type="ECO:0000256" key="1">
    <source>
        <dbReference type="ARBA" id="ARBA00004370"/>
    </source>
</evidence>
<gene>
    <name evidence="7" type="ORF">DFH08DRAFT_878730</name>
</gene>
<comment type="caution">
    <text evidence="7">The sequence shown here is derived from an EMBL/GenBank/DDBJ whole genome shotgun (WGS) entry which is preliminary data.</text>
</comment>
<keyword evidence="3 6" id="KW-0812">Transmembrane</keyword>
<sequence>MKSTDFILIIVAILCPPIATFLISGCGCDLLISIGLSILGYLPGHIHAFWLIYRKIQAEEQFGEGGFRYTGYGNFEQAYSVVPAHPPPSYGAAVNGNSNYP</sequence>
<evidence type="ECO:0000256" key="2">
    <source>
        <dbReference type="ARBA" id="ARBA00009530"/>
    </source>
</evidence>
<evidence type="ECO:0000313" key="7">
    <source>
        <dbReference type="EMBL" id="KAJ7336408.1"/>
    </source>
</evidence>